<keyword evidence="1" id="KW-0812">Transmembrane</keyword>
<dbReference type="Pfam" id="PF05045">
    <property type="entry name" value="RgpF"/>
    <property type="match status" value="1"/>
</dbReference>
<protein>
    <submittedName>
        <fullName evidence="2">Uncharacterized protein</fullName>
    </submittedName>
</protein>
<organism evidence="2 3">
    <name type="scientific">Cercospora kikuchii</name>
    <dbReference type="NCBI Taxonomy" id="84275"/>
    <lineage>
        <taxon>Eukaryota</taxon>
        <taxon>Fungi</taxon>
        <taxon>Dikarya</taxon>
        <taxon>Ascomycota</taxon>
        <taxon>Pezizomycotina</taxon>
        <taxon>Dothideomycetes</taxon>
        <taxon>Dothideomycetidae</taxon>
        <taxon>Mycosphaerellales</taxon>
        <taxon>Mycosphaerellaceae</taxon>
        <taxon>Cercospora</taxon>
    </lineage>
</organism>
<dbReference type="EMBL" id="BOLY01000004">
    <property type="protein sequence ID" value="GIZ44305.1"/>
    <property type="molecule type" value="Genomic_DNA"/>
</dbReference>
<dbReference type="GeneID" id="68293082"/>
<sequence length="341" mass="38573">MLPTKNSPYQGVLICALVSIIILVYWRETFHTEKLDKAQKALALLTTDPSTQRSDGTEQASSSKPNEDLILFSFHETESAAKNLQFFLKHALHAKADFTFIINGEHTQNLSALVELPNVRVIQRENRCFDLGAYHEVLTDDLALQTAYKRYILVNDSVRGPFFPSWAEKTCWSDAYWDKLDQRTRLAGMSWNCANGANYPAHLQSMILAFDRETLQLLLPNMKCYENMSDAVTNGETKISGMVIEAGFDVYAMEGRFAAHAGTTGKNTTAFLEWCIDTPETAGRGGDDILYSGLYEGSTLHPYETIFVKTHRPWDERDQKAIDVLTEHAELSEYSSYDHCR</sequence>
<dbReference type="RefSeq" id="XP_044658792.1">
    <property type="nucleotide sequence ID" value="XM_044802857.1"/>
</dbReference>
<reference evidence="2 3" key="1">
    <citation type="submission" date="2021-01" db="EMBL/GenBank/DDBJ databases">
        <title>Cercospora kikuchii MAFF 305040 whole genome shotgun sequence.</title>
        <authorList>
            <person name="Kashiwa T."/>
            <person name="Suzuki T."/>
        </authorList>
    </citation>
    <scope>NUCLEOTIDE SEQUENCE [LARGE SCALE GENOMIC DNA]</scope>
    <source>
        <strain evidence="2 3">MAFF 305040</strain>
    </source>
</reference>
<comment type="caution">
    <text evidence="2">The sequence shown here is derived from an EMBL/GenBank/DDBJ whole genome shotgun (WGS) entry which is preliminary data.</text>
</comment>
<gene>
    <name evidence="2" type="ORF">CKM354_000750700</name>
</gene>
<dbReference type="Proteomes" id="UP000825890">
    <property type="component" value="Unassembled WGS sequence"/>
</dbReference>
<name>A0A9P3CR93_9PEZI</name>
<keyword evidence="1" id="KW-1133">Transmembrane helix</keyword>
<accession>A0A9P3CR93</accession>
<dbReference type="AlphaFoldDB" id="A0A9P3CR93"/>
<evidence type="ECO:0000313" key="3">
    <source>
        <dbReference type="Proteomes" id="UP000825890"/>
    </source>
</evidence>
<feature type="transmembrane region" description="Helical" evidence="1">
    <location>
        <begin position="6"/>
        <end position="26"/>
    </location>
</feature>
<dbReference type="OrthoDB" id="526941at2759"/>
<evidence type="ECO:0000313" key="2">
    <source>
        <dbReference type="EMBL" id="GIZ44305.1"/>
    </source>
</evidence>
<keyword evidence="1" id="KW-0472">Membrane</keyword>
<proteinExistence type="predicted"/>
<keyword evidence="3" id="KW-1185">Reference proteome</keyword>
<dbReference type="InterPro" id="IPR007739">
    <property type="entry name" value="RgpF"/>
</dbReference>
<evidence type="ECO:0000256" key="1">
    <source>
        <dbReference type="SAM" id="Phobius"/>
    </source>
</evidence>